<evidence type="ECO:0000313" key="2">
    <source>
        <dbReference type="EMBL" id="NOJ83091.1"/>
    </source>
</evidence>
<sequence length="53" mass="5311">MARVPVSMAGASSAQLVAAKAGRDDSDKAPIKAETGDTPSKRASRAASPIRSA</sequence>
<proteinExistence type="predicted"/>
<gene>
    <name evidence="2" type="ORF">HNV28_33080</name>
</gene>
<dbReference type="AlphaFoldDB" id="A0A7Y4IPW8"/>
<evidence type="ECO:0000256" key="1">
    <source>
        <dbReference type="SAM" id="MobiDB-lite"/>
    </source>
</evidence>
<organism evidence="2 3">
    <name type="scientific">Myxococcus xanthus</name>
    <dbReference type="NCBI Taxonomy" id="34"/>
    <lineage>
        <taxon>Bacteria</taxon>
        <taxon>Pseudomonadati</taxon>
        <taxon>Myxococcota</taxon>
        <taxon>Myxococcia</taxon>
        <taxon>Myxococcales</taxon>
        <taxon>Cystobacterineae</taxon>
        <taxon>Myxococcaceae</taxon>
        <taxon>Myxococcus</taxon>
    </lineage>
</organism>
<reference evidence="2 3" key="1">
    <citation type="submission" date="2020-05" db="EMBL/GenBank/DDBJ databases">
        <authorList>
            <person name="Whitworth D."/>
        </authorList>
    </citation>
    <scope>NUCLEOTIDE SEQUENCE [LARGE SCALE GENOMIC DNA]</scope>
    <source>
        <strain evidence="2 3">AM005</strain>
    </source>
</reference>
<feature type="compositionally biased region" description="Basic and acidic residues" evidence="1">
    <location>
        <begin position="21"/>
        <end position="35"/>
    </location>
</feature>
<feature type="region of interest" description="Disordered" evidence="1">
    <location>
        <begin position="1"/>
        <end position="53"/>
    </location>
</feature>
<dbReference type="Proteomes" id="UP000533080">
    <property type="component" value="Unassembled WGS sequence"/>
</dbReference>
<protein>
    <submittedName>
        <fullName evidence="2">Uncharacterized protein</fullName>
    </submittedName>
</protein>
<evidence type="ECO:0000313" key="3">
    <source>
        <dbReference type="Proteomes" id="UP000533080"/>
    </source>
</evidence>
<dbReference type="EMBL" id="JABFNT010000165">
    <property type="protein sequence ID" value="NOJ83091.1"/>
    <property type="molecule type" value="Genomic_DNA"/>
</dbReference>
<comment type="caution">
    <text evidence="2">The sequence shown here is derived from an EMBL/GenBank/DDBJ whole genome shotgun (WGS) entry which is preliminary data.</text>
</comment>
<name>A0A7Y4IPW8_MYXXA</name>
<accession>A0A7Y4IPW8</accession>